<sequence>MALLQGVHHVAYRCKDAKETVEWYQKHLDMDFVLAIAEDKVPSTGEPDPYMHIFLDIGGGNILAFFELPTQPEMGRDPNTPLWTQHLALKVDSMETLLQTKERLIAGGVDVLGPVNHTLFHSIYFFDPNGHRIELACDVTTPKMSRALDKVKWEMLNEWAETKRAPQHARWIHDGTEPPEV</sequence>
<dbReference type="InterPro" id="IPR029068">
    <property type="entry name" value="Glyas_Bleomycin-R_OHBP_Dase"/>
</dbReference>
<dbReference type="Pfam" id="PF00903">
    <property type="entry name" value="Glyoxalase"/>
    <property type="match status" value="1"/>
</dbReference>
<reference evidence="11" key="1">
    <citation type="submission" date="2017-01" db="EMBL/GenBank/DDBJ databases">
        <authorList>
            <person name="Wolfgang W.J."/>
            <person name="Cole J."/>
            <person name="Wroblewski D."/>
            <person name="Mcginnis J."/>
            <person name="Musser K.A."/>
        </authorList>
    </citation>
    <scope>NUCLEOTIDE SEQUENCE [LARGE SCALE GENOMIC DNA]</scope>
    <source>
        <strain evidence="11">DSM 19151</strain>
    </source>
</reference>
<dbReference type="GeneID" id="94579564"/>
<evidence type="ECO:0000256" key="6">
    <source>
        <dbReference type="ARBA" id="ARBA00023002"/>
    </source>
</evidence>
<evidence type="ECO:0000256" key="1">
    <source>
        <dbReference type="ARBA" id="ARBA00001954"/>
    </source>
</evidence>
<evidence type="ECO:0000256" key="2">
    <source>
        <dbReference type="ARBA" id="ARBA00008784"/>
    </source>
</evidence>
<dbReference type="RefSeq" id="WP_085365423.1">
    <property type="nucleotide sequence ID" value="NZ_CAUJPZ010000050.1"/>
</dbReference>
<dbReference type="GO" id="GO:0051213">
    <property type="term" value="F:dioxygenase activity"/>
    <property type="evidence" value="ECO:0007669"/>
    <property type="project" value="UniProtKB-KW"/>
</dbReference>
<keyword evidence="7 8" id="KW-0408">Iron</keyword>
<comment type="cofactor">
    <cofactor evidence="1 8">
        <name>Fe(2+)</name>
        <dbReference type="ChEBI" id="CHEBI:29033"/>
    </cofactor>
</comment>
<accession>A0A1X3DEJ1</accession>
<dbReference type="GO" id="GO:0008198">
    <property type="term" value="F:ferrous iron binding"/>
    <property type="evidence" value="ECO:0007669"/>
    <property type="project" value="InterPro"/>
</dbReference>
<comment type="caution">
    <text evidence="10">The sequence shown here is derived from an EMBL/GenBank/DDBJ whole genome shotgun (WGS) entry which is preliminary data.</text>
</comment>
<keyword evidence="6 8" id="KW-0560">Oxidoreductase</keyword>
<evidence type="ECO:0000256" key="3">
    <source>
        <dbReference type="ARBA" id="ARBA00022723"/>
    </source>
</evidence>
<keyword evidence="3" id="KW-0479">Metal-binding</keyword>
<dbReference type="PANTHER" id="PTHR21366:SF30">
    <property type="entry name" value="BLL2330 PROTEIN"/>
    <property type="match status" value="1"/>
</dbReference>
<keyword evidence="11" id="KW-1185">Reference proteome</keyword>
<dbReference type="EMBL" id="MTBO01000005">
    <property type="protein sequence ID" value="OSI18122.1"/>
    <property type="molecule type" value="Genomic_DNA"/>
</dbReference>
<evidence type="ECO:0000256" key="7">
    <source>
        <dbReference type="ARBA" id="ARBA00023004"/>
    </source>
</evidence>
<evidence type="ECO:0000256" key="5">
    <source>
        <dbReference type="ARBA" id="ARBA00022964"/>
    </source>
</evidence>
<dbReference type="InterPro" id="IPR004360">
    <property type="entry name" value="Glyas_Fos-R_dOase_dom"/>
</dbReference>
<comment type="similarity">
    <text evidence="2 8">Belongs to the extradiol ring-cleavage dioxygenase family.</text>
</comment>
<gene>
    <name evidence="10" type="ORF">BWD09_03930</name>
</gene>
<evidence type="ECO:0000313" key="10">
    <source>
        <dbReference type="EMBL" id="OSI18122.1"/>
    </source>
</evidence>
<protein>
    <submittedName>
        <fullName evidence="10">Glyoxalase</fullName>
    </submittedName>
</protein>
<keyword evidence="4 8" id="KW-0058">Aromatic hydrocarbons catabolism</keyword>
<organism evidence="10 11">
    <name type="scientific">Neisseria dentiae</name>
    <dbReference type="NCBI Taxonomy" id="194197"/>
    <lineage>
        <taxon>Bacteria</taxon>
        <taxon>Pseudomonadati</taxon>
        <taxon>Pseudomonadota</taxon>
        <taxon>Betaproteobacteria</taxon>
        <taxon>Neisseriales</taxon>
        <taxon>Neisseriaceae</taxon>
        <taxon>Neisseria</taxon>
    </lineage>
</organism>
<evidence type="ECO:0000256" key="4">
    <source>
        <dbReference type="ARBA" id="ARBA00022797"/>
    </source>
</evidence>
<dbReference type="InterPro" id="IPR000486">
    <property type="entry name" value="Xdiol_ring_cleave_dOase_1/2"/>
</dbReference>
<dbReference type="PANTHER" id="PTHR21366">
    <property type="entry name" value="GLYOXALASE FAMILY PROTEIN"/>
    <property type="match status" value="1"/>
</dbReference>
<dbReference type="PROSITE" id="PS00082">
    <property type="entry name" value="EXTRADIOL_DIOXYGENAS"/>
    <property type="match status" value="1"/>
</dbReference>
<evidence type="ECO:0000259" key="9">
    <source>
        <dbReference type="PROSITE" id="PS51819"/>
    </source>
</evidence>
<dbReference type="Proteomes" id="UP000193118">
    <property type="component" value="Unassembled WGS sequence"/>
</dbReference>
<dbReference type="STRING" id="194197.BWD09_03930"/>
<dbReference type="AlphaFoldDB" id="A0A1X3DEJ1"/>
<evidence type="ECO:0000313" key="11">
    <source>
        <dbReference type="Proteomes" id="UP000193118"/>
    </source>
</evidence>
<dbReference type="InterPro" id="IPR050383">
    <property type="entry name" value="GlyoxalaseI/FosfomycinResist"/>
</dbReference>
<dbReference type="SUPFAM" id="SSF54593">
    <property type="entry name" value="Glyoxalase/Bleomycin resistance protein/Dihydroxybiphenyl dioxygenase"/>
    <property type="match status" value="1"/>
</dbReference>
<dbReference type="CDD" id="cd06587">
    <property type="entry name" value="VOC"/>
    <property type="match status" value="1"/>
</dbReference>
<dbReference type="PROSITE" id="PS51819">
    <property type="entry name" value="VOC"/>
    <property type="match status" value="1"/>
</dbReference>
<keyword evidence="5 8" id="KW-0223">Dioxygenase</keyword>
<dbReference type="InterPro" id="IPR037523">
    <property type="entry name" value="VOC_core"/>
</dbReference>
<proteinExistence type="inferred from homology"/>
<evidence type="ECO:0000256" key="8">
    <source>
        <dbReference type="RuleBase" id="RU000683"/>
    </source>
</evidence>
<dbReference type="OrthoDB" id="9804944at2"/>
<dbReference type="Gene3D" id="3.10.180.10">
    <property type="entry name" value="2,3-Dihydroxybiphenyl 1,2-Dioxygenase, domain 1"/>
    <property type="match status" value="1"/>
</dbReference>
<feature type="domain" description="VOC" evidence="9">
    <location>
        <begin position="6"/>
        <end position="138"/>
    </location>
</feature>
<name>A0A1X3DEJ1_9NEIS</name>